<evidence type="ECO:0000313" key="2">
    <source>
        <dbReference type="EMBL" id="PSJ92185.1"/>
    </source>
</evidence>
<comment type="caution">
    <text evidence="2">The sequence shown here is derived from an EMBL/GenBank/DDBJ whole genome shotgun (WGS) entry which is preliminary data.</text>
</comment>
<dbReference type="PANTHER" id="PTHR11108">
    <property type="entry name" value="FERROCHELATASE"/>
    <property type="match status" value="1"/>
</dbReference>
<comment type="similarity">
    <text evidence="1">Belongs to the ferrochelatase family.</text>
</comment>
<evidence type="ECO:0000256" key="1">
    <source>
        <dbReference type="RuleBase" id="RU004185"/>
    </source>
</evidence>
<dbReference type="InterPro" id="IPR001015">
    <property type="entry name" value="Ferrochelatase"/>
</dbReference>
<keyword evidence="3" id="KW-1185">Reference proteome</keyword>
<evidence type="ECO:0000313" key="3">
    <source>
        <dbReference type="Proteomes" id="UP000240419"/>
    </source>
</evidence>
<dbReference type="PANTHER" id="PTHR11108:SF1">
    <property type="entry name" value="FERROCHELATASE, MITOCHONDRIAL"/>
    <property type="match status" value="1"/>
</dbReference>
<dbReference type="GO" id="GO:0004325">
    <property type="term" value="F:ferrochelatase activity"/>
    <property type="evidence" value="ECO:0007669"/>
    <property type="project" value="InterPro"/>
</dbReference>
<reference evidence="2 3" key="1">
    <citation type="submission" date="2018-03" db="EMBL/GenBank/DDBJ databases">
        <title>Brevisbacillus phylogenomics.</title>
        <authorList>
            <person name="Dunlap C."/>
        </authorList>
    </citation>
    <scope>NUCLEOTIDE SEQUENCE [LARGE SCALE GENOMIC DNA]</scope>
    <source>
        <strain evidence="2 3">NRRL NRS-1210</strain>
    </source>
</reference>
<accession>A0A2P7UYZ6</accession>
<gene>
    <name evidence="2" type="ORF">C7R93_20545</name>
</gene>
<dbReference type="SUPFAM" id="SSF53800">
    <property type="entry name" value="Chelatase"/>
    <property type="match status" value="1"/>
</dbReference>
<protein>
    <submittedName>
        <fullName evidence="2">Ferrochelatase</fullName>
    </submittedName>
</protein>
<organism evidence="2 3">
    <name type="scientific">Brevibacillus fortis</name>
    <dbReference type="NCBI Taxonomy" id="2126352"/>
    <lineage>
        <taxon>Bacteria</taxon>
        <taxon>Bacillati</taxon>
        <taxon>Bacillota</taxon>
        <taxon>Bacilli</taxon>
        <taxon>Bacillales</taxon>
        <taxon>Paenibacillaceae</taxon>
        <taxon>Brevibacillus</taxon>
    </lineage>
</organism>
<proteinExistence type="inferred from homology"/>
<dbReference type="OrthoDB" id="2838298at2"/>
<dbReference type="AlphaFoldDB" id="A0A2P7UYZ6"/>
<name>A0A2P7UYZ6_9BACL</name>
<dbReference type="EMBL" id="PXZM01000035">
    <property type="protein sequence ID" value="PSJ92185.1"/>
    <property type="molecule type" value="Genomic_DNA"/>
</dbReference>
<dbReference type="GO" id="GO:0006783">
    <property type="term" value="P:heme biosynthetic process"/>
    <property type="evidence" value="ECO:0007669"/>
    <property type="project" value="InterPro"/>
</dbReference>
<dbReference type="Gene3D" id="3.40.50.1400">
    <property type="match status" value="2"/>
</dbReference>
<dbReference type="Pfam" id="PF00762">
    <property type="entry name" value="Ferrochelatase"/>
    <property type="match status" value="1"/>
</dbReference>
<dbReference type="Proteomes" id="UP000240419">
    <property type="component" value="Unassembled WGS sequence"/>
</dbReference>
<sequence>MKALLMLSYASLQSIDDVLPFYNHLFHGNIPSVDTLKAAKKRFQSIGVADPLGSVTARQALAMERRLNPFGGERIKVYQATKHTSPFVHETVQQMVEDGVTELYAFPTSPLYSRTGTAAYHQSVRKALEASGANIPVVEINHWHSYPGIAEAISLRLRTALQWLSIESRSEATVLFTAHSQPGVSEVNNEFIQAFTELAEAVATRADCGKWLLAYRSAGPAPQKWLRPDVLAMIEKVAEDGGKAVVVCDLLSLTENVEAIFDCRIHCRMKAEECGLEFVSTEFLNDSADYIDTLVELIHERMEQSKERKN</sequence>